<dbReference type="Proteomes" id="UP000054776">
    <property type="component" value="Unassembled WGS sequence"/>
</dbReference>
<comment type="caution">
    <text evidence="1">The sequence shown here is derived from an EMBL/GenBank/DDBJ whole genome shotgun (WGS) entry which is preliminary data.</text>
</comment>
<reference evidence="1 2" key="1">
    <citation type="submission" date="2015-01" db="EMBL/GenBank/DDBJ databases">
        <title>Evolution of Trichinella species and genotypes.</title>
        <authorList>
            <person name="Korhonen P.K."/>
            <person name="Edoardo P."/>
            <person name="Giuseppe L.R."/>
            <person name="Gasser R.B."/>
        </authorList>
    </citation>
    <scope>NUCLEOTIDE SEQUENCE [LARGE SCALE GENOMIC DNA]</scope>
    <source>
        <strain evidence="1">ISS3</strain>
    </source>
</reference>
<sequence length="72" mass="8128">MLTIVVLQYQKHGGKSVIDLQIKTCRQTEILEVFKNVGCGGAVWTDLEVPAGIDRKDHVENCRVDEHMAYID</sequence>
<dbReference type="AlphaFoldDB" id="A0A0V1BTU9"/>
<gene>
    <name evidence="1" type="ORF">T01_15684</name>
</gene>
<accession>A0A0V1BTU9</accession>
<protein>
    <submittedName>
        <fullName evidence="1">Uncharacterized protein</fullName>
    </submittedName>
</protein>
<organism evidence="1 2">
    <name type="scientific">Trichinella spiralis</name>
    <name type="common">Trichina worm</name>
    <dbReference type="NCBI Taxonomy" id="6334"/>
    <lineage>
        <taxon>Eukaryota</taxon>
        <taxon>Metazoa</taxon>
        <taxon>Ecdysozoa</taxon>
        <taxon>Nematoda</taxon>
        <taxon>Enoplea</taxon>
        <taxon>Dorylaimia</taxon>
        <taxon>Trichinellida</taxon>
        <taxon>Trichinellidae</taxon>
        <taxon>Trichinella</taxon>
    </lineage>
</organism>
<keyword evidence="2" id="KW-1185">Reference proteome</keyword>
<evidence type="ECO:0000313" key="2">
    <source>
        <dbReference type="Proteomes" id="UP000054776"/>
    </source>
</evidence>
<evidence type="ECO:0000313" key="1">
    <source>
        <dbReference type="EMBL" id="KRY40108.1"/>
    </source>
</evidence>
<dbReference type="EMBL" id="JYDH01000014">
    <property type="protein sequence ID" value="KRY40108.1"/>
    <property type="molecule type" value="Genomic_DNA"/>
</dbReference>
<name>A0A0V1BTU9_TRISP</name>
<proteinExistence type="predicted"/>
<dbReference type="InParanoid" id="A0A0V1BTU9"/>